<name>X5M5P2_CAEEL</name>
<dbReference type="PROSITE" id="PS50940">
    <property type="entry name" value="CHIT_BIND_II"/>
    <property type="match status" value="1"/>
</dbReference>
<dbReference type="EMBL" id="BX284601">
    <property type="protein sequence ID" value="CDO41083.1"/>
    <property type="molecule type" value="Genomic_DNA"/>
</dbReference>
<dbReference type="ExpressionAtlas" id="X5M5P2">
    <property type="expression patterns" value="baseline and differential"/>
</dbReference>
<evidence type="ECO:0007829" key="6">
    <source>
        <dbReference type="PeptideAtlas" id="X5M5P2"/>
    </source>
</evidence>
<evidence type="ECO:0000259" key="2">
    <source>
        <dbReference type="PROSITE" id="PS50940"/>
    </source>
</evidence>
<reference evidence="3 4" key="1">
    <citation type="journal article" date="1998" name="Science">
        <title>Genome sequence of the nematode C. elegans: a platform for investigating biology.</title>
        <authorList>
            <consortium name="The C. elegans sequencing consortium"/>
            <person name="Sulson J.E."/>
            <person name="Waterston R."/>
        </authorList>
    </citation>
    <scope>NUCLEOTIDE SEQUENCE [LARGE SCALE GENOMIC DNA]</scope>
    <source>
        <strain evidence="3 4">Bristol N2</strain>
    </source>
</reference>
<dbReference type="Proteomes" id="UP000001940">
    <property type="component" value="Chromosome I"/>
</dbReference>
<dbReference type="Pfam" id="PF01607">
    <property type="entry name" value="CBM_14"/>
    <property type="match status" value="1"/>
</dbReference>
<dbReference type="InterPro" id="IPR002557">
    <property type="entry name" value="Chitin-bd_dom"/>
</dbReference>
<dbReference type="KEGG" id="cel:CELE_W03F11.1"/>
<feature type="region of interest" description="Disordered" evidence="1">
    <location>
        <begin position="108"/>
        <end position="134"/>
    </location>
</feature>
<proteinExistence type="evidence at protein level"/>
<protein>
    <submittedName>
        <fullName evidence="3">Chitin-binding type-2 domain-containing protein</fullName>
    </submittedName>
</protein>
<dbReference type="SMR" id="X5M5P2"/>
<accession>X5M5P2</accession>
<dbReference type="Gene3D" id="2.170.140.10">
    <property type="entry name" value="Chitin binding domain"/>
    <property type="match status" value="1"/>
</dbReference>
<dbReference type="GO" id="GO:0008061">
    <property type="term" value="F:chitin binding"/>
    <property type="evidence" value="ECO:0007669"/>
    <property type="project" value="InterPro"/>
</dbReference>
<evidence type="ECO:0000313" key="4">
    <source>
        <dbReference type="Proteomes" id="UP000001940"/>
    </source>
</evidence>
<dbReference type="GeneID" id="171778"/>
<dbReference type="RefSeq" id="NP_001293326.1">
    <property type="nucleotide sequence ID" value="NM_001306397.3"/>
</dbReference>
<gene>
    <name evidence="3 5" type="primary">ule-1</name>
    <name evidence="3" type="ORF">CELE_W03F11.1</name>
    <name evidence="5" type="ORF">W03F11.1</name>
</gene>
<evidence type="ECO:0000256" key="1">
    <source>
        <dbReference type="SAM" id="MobiDB-lite"/>
    </source>
</evidence>
<dbReference type="SUPFAM" id="SSF57625">
    <property type="entry name" value="Invertebrate chitin-binding proteins"/>
    <property type="match status" value="1"/>
</dbReference>
<dbReference type="SMART" id="SM00494">
    <property type="entry name" value="ChtBD2"/>
    <property type="match status" value="1"/>
</dbReference>
<keyword evidence="4" id="KW-1185">Reference proteome</keyword>
<dbReference type="HOGENOM" id="CLU_1200788_0_0_1"/>
<dbReference type="OrthoDB" id="6020543at2759"/>
<sequence length="134" mass="15452">MFLECSTDGTEYIKRYCQPDAVFVQRENMCVAIQTTYRPTRTWPTTTTTPYYGACKESAGHDGYKPDVYNCKNFYQCASGLWTQRSCGEGTIWDQHKLTCDHNRGQCRPTSPTVQPTYQPTWRPTAYPPNEVKK</sequence>
<evidence type="ECO:0000313" key="3">
    <source>
        <dbReference type="EMBL" id="CDO41083.1"/>
    </source>
</evidence>
<organism evidence="3 4">
    <name type="scientific">Caenorhabditis elegans</name>
    <dbReference type="NCBI Taxonomy" id="6239"/>
    <lineage>
        <taxon>Eukaryota</taxon>
        <taxon>Metazoa</taxon>
        <taxon>Ecdysozoa</taxon>
        <taxon>Nematoda</taxon>
        <taxon>Chromadorea</taxon>
        <taxon>Rhabditida</taxon>
        <taxon>Rhabditina</taxon>
        <taxon>Rhabditomorpha</taxon>
        <taxon>Rhabditoidea</taxon>
        <taxon>Rhabditidae</taxon>
        <taxon>Peloderinae</taxon>
        <taxon>Caenorhabditis</taxon>
    </lineage>
</organism>
<dbReference type="AGR" id="WB:WBGene00021005"/>
<evidence type="ECO:0000313" key="5">
    <source>
        <dbReference type="WormBase" id="W03F11.1b"/>
    </source>
</evidence>
<dbReference type="AlphaFoldDB" id="X5M5P2"/>
<dbReference type="PeptideAtlas" id="X5M5P2"/>
<feature type="domain" description="Chitin-binding type-2" evidence="2">
    <location>
        <begin position="52"/>
        <end position="109"/>
    </location>
</feature>
<dbReference type="GO" id="GO:0005576">
    <property type="term" value="C:extracellular region"/>
    <property type="evidence" value="ECO:0007669"/>
    <property type="project" value="InterPro"/>
</dbReference>
<feature type="compositionally biased region" description="Polar residues" evidence="1">
    <location>
        <begin position="108"/>
        <end position="122"/>
    </location>
</feature>
<dbReference type="InterPro" id="IPR036508">
    <property type="entry name" value="Chitin-bd_dom_sf"/>
</dbReference>
<dbReference type="WormBase" id="W03F11.1b">
    <property type="protein sequence ID" value="CE49682"/>
    <property type="gene ID" value="WBGene00021005"/>
    <property type="gene designation" value="ule-1"/>
</dbReference>
<keyword evidence="6" id="KW-1267">Proteomics identification</keyword>
<dbReference type="Bgee" id="WBGene00021005">
    <property type="expression patterns" value="Expressed in adult organism and 2 other cell types or tissues"/>
</dbReference>
<dbReference type="CTD" id="171778"/>